<dbReference type="GO" id="GO:0005506">
    <property type="term" value="F:iron ion binding"/>
    <property type="evidence" value="ECO:0007669"/>
    <property type="project" value="InterPro"/>
</dbReference>
<feature type="transmembrane region" description="Helical" evidence="9">
    <location>
        <begin position="6"/>
        <end position="25"/>
    </location>
</feature>
<dbReference type="SUPFAM" id="SSF48264">
    <property type="entry name" value="Cytochrome P450"/>
    <property type="match status" value="1"/>
</dbReference>
<keyword evidence="6" id="KW-0560">Oxidoreductase</keyword>
<dbReference type="InterPro" id="IPR050364">
    <property type="entry name" value="Cytochrome_P450_fung"/>
</dbReference>
<keyword evidence="5" id="KW-0479">Metal-binding</keyword>
<evidence type="ECO:0000313" key="11">
    <source>
        <dbReference type="Proteomes" id="UP001163846"/>
    </source>
</evidence>
<dbReference type="PRINTS" id="PR00463">
    <property type="entry name" value="EP450I"/>
</dbReference>
<dbReference type="InterPro" id="IPR002401">
    <property type="entry name" value="Cyt_P450_E_grp-I"/>
</dbReference>
<comment type="pathway">
    <text evidence="2">Secondary metabolite biosynthesis.</text>
</comment>
<keyword evidence="9" id="KW-0472">Membrane</keyword>
<dbReference type="GO" id="GO:0004497">
    <property type="term" value="F:monooxygenase activity"/>
    <property type="evidence" value="ECO:0007669"/>
    <property type="project" value="UniProtKB-KW"/>
</dbReference>
<evidence type="ECO:0000313" key="10">
    <source>
        <dbReference type="EMBL" id="KAJ3834462.1"/>
    </source>
</evidence>
<keyword evidence="8" id="KW-0503">Monooxygenase</keyword>
<evidence type="ECO:0000256" key="7">
    <source>
        <dbReference type="ARBA" id="ARBA00023004"/>
    </source>
</evidence>
<dbReference type="GO" id="GO:0016705">
    <property type="term" value="F:oxidoreductase activity, acting on paired donors, with incorporation or reduction of molecular oxygen"/>
    <property type="evidence" value="ECO:0007669"/>
    <property type="project" value="InterPro"/>
</dbReference>
<evidence type="ECO:0000256" key="6">
    <source>
        <dbReference type="ARBA" id="ARBA00023002"/>
    </source>
</evidence>
<dbReference type="Gene3D" id="1.10.630.10">
    <property type="entry name" value="Cytochrome P450"/>
    <property type="match status" value="1"/>
</dbReference>
<evidence type="ECO:0000256" key="2">
    <source>
        <dbReference type="ARBA" id="ARBA00005179"/>
    </source>
</evidence>
<keyword evidence="9" id="KW-0812">Transmembrane</keyword>
<dbReference type="InterPro" id="IPR001128">
    <property type="entry name" value="Cyt_P450"/>
</dbReference>
<keyword evidence="9" id="KW-1133">Transmembrane helix</keyword>
<gene>
    <name evidence="10" type="ORF">F5878DRAFT_664743</name>
</gene>
<comment type="caution">
    <text evidence="10">The sequence shown here is derived from an EMBL/GenBank/DDBJ whole genome shotgun (WGS) entry which is preliminary data.</text>
</comment>
<evidence type="ECO:0000256" key="9">
    <source>
        <dbReference type="SAM" id="Phobius"/>
    </source>
</evidence>
<evidence type="ECO:0000256" key="3">
    <source>
        <dbReference type="ARBA" id="ARBA00010617"/>
    </source>
</evidence>
<keyword evidence="7" id="KW-0408">Iron</keyword>
<comment type="similarity">
    <text evidence="3">Belongs to the cytochrome P450 family.</text>
</comment>
<dbReference type="GO" id="GO:0020037">
    <property type="term" value="F:heme binding"/>
    <property type="evidence" value="ECO:0007669"/>
    <property type="project" value="InterPro"/>
</dbReference>
<evidence type="ECO:0000256" key="5">
    <source>
        <dbReference type="ARBA" id="ARBA00022723"/>
    </source>
</evidence>
<dbReference type="PANTHER" id="PTHR46300">
    <property type="entry name" value="P450, PUTATIVE (EUROFUNG)-RELATED-RELATED"/>
    <property type="match status" value="1"/>
</dbReference>
<dbReference type="PANTHER" id="PTHR46300:SF7">
    <property type="entry name" value="P450, PUTATIVE (EUROFUNG)-RELATED"/>
    <property type="match status" value="1"/>
</dbReference>
<reference evidence="10" key="1">
    <citation type="submission" date="2022-08" db="EMBL/GenBank/DDBJ databases">
        <authorList>
            <consortium name="DOE Joint Genome Institute"/>
            <person name="Min B."/>
            <person name="Riley R."/>
            <person name="Sierra-Patev S."/>
            <person name="Naranjo-Ortiz M."/>
            <person name="Looney B."/>
            <person name="Konkel Z."/>
            <person name="Slot J.C."/>
            <person name="Sakamoto Y."/>
            <person name="Steenwyk J.L."/>
            <person name="Rokas A."/>
            <person name="Carro J."/>
            <person name="Camarero S."/>
            <person name="Ferreira P."/>
            <person name="Molpeceres G."/>
            <person name="Ruiz-Duenas F.J."/>
            <person name="Serrano A."/>
            <person name="Henrissat B."/>
            <person name="Drula E."/>
            <person name="Hughes K.W."/>
            <person name="Mata J.L."/>
            <person name="Ishikawa N.K."/>
            <person name="Vargas-Isla R."/>
            <person name="Ushijima S."/>
            <person name="Smith C.A."/>
            <person name="Ahrendt S."/>
            <person name="Andreopoulos W."/>
            <person name="He G."/>
            <person name="Labutti K."/>
            <person name="Lipzen A."/>
            <person name="Ng V."/>
            <person name="Sandor L."/>
            <person name="Barry K."/>
            <person name="Martinez A.T."/>
            <person name="Xiao Y."/>
            <person name="Gibbons J.G."/>
            <person name="Terashima K."/>
            <person name="Hibbett D.S."/>
            <person name="Grigoriev I.V."/>
        </authorList>
    </citation>
    <scope>NUCLEOTIDE SEQUENCE</scope>
    <source>
        <strain evidence="10">TFB9207</strain>
    </source>
</reference>
<keyword evidence="11" id="KW-1185">Reference proteome</keyword>
<comment type="cofactor">
    <cofactor evidence="1">
        <name>heme</name>
        <dbReference type="ChEBI" id="CHEBI:30413"/>
    </cofactor>
</comment>
<protein>
    <submittedName>
        <fullName evidence="10">Cytochrome P450</fullName>
    </submittedName>
</protein>
<proteinExistence type="inferred from homology"/>
<dbReference type="AlphaFoldDB" id="A0AA38U8P6"/>
<name>A0AA38U8P6_9AGAR</name>
<organism evidence="10 11">
    <name type="scientific">Lentinula raphanica</name>
    <dbReference type="NCBI Taxonomy" id="153919"/>
    <lineage>
        <taxon>Eukaryota</taxon>
        <taxon>Fungi</taxon>
        <taxon>Dikarya</taxon>
        <taxon>Basidiomycota</taxon>
        <taxon>Agaricomycotina</taxon>
        <taxon>Agaricomycetes</taxon>
        <taxon>Agaricomycetidae</taxon>
        <taxon>Agaricales</taxon>
        <taxon>Marasmiineae</taxon>
        <taxon>Omphalotaceae</taxon>
        <taxon>Lentinula</taxon>
    </lineage>
</organism>
<accession>A0AA38U8P6</accession>
<sequence length="371" mass="43271">MSISLQRLAMPVMVVTILTFTYLIFSKRRQRPNKTLLHPPGPPASEMPAENAWIKFQQWGKEYGELVYLQEKNILILNTSRVVNDLLEKRASNYSDRQITPMIELSGIHNIFSIAVRFFGFIECPENKRFELAFMKRFSDEWRRDRKLFLHNFRPATIDRFHPHQYDKVHNFLRHLASSPHEFMQHTIELSQSLVLSSVYGLDVRSDDPLIKMAMEALELIDEVMNPGSFPVIERFPWLYYFPSWFPGCRFKKVAGQCSERIEKMNTVPFDMAMENQVKGLKSSMIAELAIQHQGDPEMTQAVRRMGLLSYAAAADTTMSSISSFLLSMCLHPDIQRKGQEEIDRVIGQDRLPTFEDRWSLPYVVERRAVW</sequence>
<dbReference type="Proteomes" id="UP001163846">
    <property type="component" value="Unassembled WGS sequence"/>
</dbReference>
<keyword evidence="4" id="KW-0349">Heme</keyword>
<evidence type="ECO:0000256" key="8">
    <source>
        <dbReference type="ARBA" id="ARBA00023033"/>
    </source>
</evidence>
<evidence type="ECO:0000256" key="4">
    <source>
        <dbReference type="ARBA" id="ARBA00022617"/>
    </source>
</evidence>
<dbReference type="Pfam" id="PF00067">
    <property type="entry name" value="p450"/>
    <property type="match status" value="1"/>
</dbReference>
<evidence type="ECO:0000256" key="1">
    <source>
        <dbReference type="ARBA" id="ARBA00001971"/>
    </source>
</evidence>
<dbReference type="InterPro" id="IPR036396">
    <property type="entry name" value="Cyt_P450_sf"/>
</dbReference>
<dbReference type="EMBL" id="MU806529">
    <property type="protein sequence ID" value="KAJ3834462.1"/>
    <property type="molecule type" value="Genomic_DNA"/>
</dbReference>